<organism evidence="1 2">
    <name type="scientific">Enhygromyxa salina</name>
    <dbReference type="NCBI Taxonomy" id="215803"/>
    <lineage>
        <taxon>Bacteria</taxon>
        <taxon>Pseudomonadati</taxon>
        <taxon>Myxococcota</taxon>
        <taxon>Polyangia</taxon>
        <taxon>Nannocystales</taxon>
        <taxon>Nannocystaceae</taxon>
        <taxon>Enhygromyxa</taxon>
    </lineage>
</organism>
<proteinExistence type="predicted"/>
<keyword evidence="2" id="KW-1185">Reference proteome</keyword>
<sequence length="32" mass="3692">MCSMSDRKFERDVTPVDPQWALAQRALNQALN</sequence>
<comment type="caution">
    <text evidence="1">The sequence shown here is derived from an EMBL/GenBank/DDBJ whole genome shotgun (WGS) entry which is preliminary data.</text>
</comment>
<dbReference type="AlphaFoldDB" id="A0A2S9XDE4"/>
<dbReference type="Proteomes" id="UP000237968">
    <property type="component" value="Unassembled WGS sequence"/>
</dbReference>
<dbReference type="EMBL" id="PVNK01000263">
    <property type="protein sequence ID" value="PRP90888.1"/>
    <property type="molecule type" value="Genomic_DNA"/>
</dbReference>
<evidence type="ECO:0000313" key="1">
    <source>
        <dbReference type="EMBL" id="PRP90888.1"/>
    </source>
</evidence>
<protein>
    <submittedName>
        <fullName evidence="1">Uncharacterized protein</fullName>
    </submittedName>
</protein>
<reference evidence="1 2" key="1">
    <citation type="submission" date="2018-03" db="EMBL/GenBank/DDBJ databases">
        <title>Draft Genome Sequences of the Obligatory Marine Myxobacteria Enhygromyxa salina SWB005.</title>
        <authorList>
            <person name="Poehlein A."/>
            <person name="Moghaddam J.A."/>
            <person name="Harms H."/>
            <person name="Alanjari M."/>
            <person name="Koenig G.M."/>
            <person name="Daniel R."/>
            <person name="Schaeberle T.F."/>
        </authorList>
    </citation>
    <scope>NUCLEOTIDE SEQUENCE [LARGE SCALE GENOMIC DNA]</scope>
    <source>
        <strain evidence="1 2">SWB005</strain>
    </source>
</reference>
<name>A0A2S9XDE4_9BACT</name>
<evidence type="ECO:0000313" key="2">
    <source>
        <dbReference type="Proteomes" id="UP000237968"/>
    </source>
</evidence>
<accession>A0A2S9XDE4</accession>
<gene>
    <name evidence="1" type="ORF">ENSA5_59630</name>
</gene>